<evidence type="ECO:0000313" key="2">
    <source>
        <dbReference type="Proteomes" id="UP000677180"/>
    </source>
</evidence>
<dbReference type="EMBL" id="CP072385">
    <property type="protein sequence ID" value="QUC11860.1"/>
    <property type="molecule type" value="Genomic_DNA"/>
</dbReference>
<gene>
    <name evidence="1" type="ORF">J5A53_03970</name>
</gene>
<reference evidence="1" key="1">
    <citation type="submission" date="2021-03" db="EMBL/GenBank/DDBJ databases">
        <title>Human Oral Microbial Genomes.</title>
        <authorList>
            <person name="Johnston C.D."/>
            <person name="Chen T."/>
            <person name="Dewhirst F.E."/>
        </authorList>
    </citation>
    <scope>NUCLEOTIDE SEQUENCE</scope>
    <source>
        <strain evidence="1">F0714</strain>
    </source>
</reference>
<dbReference type="RefSeq" id="WP_014847358.1">
    <property type="nucleotide sequence ID" value="NZ_CP040007.1"/>
</dbReference>
<dbReference type="Proteomes" id="UP000677180">
    <property type="component" value="Chromosome"/>
</dbReference>
<dbReference type="AlphaFoldDB" id="A0AB37HX27"/>
<protein>
    <submittedName>
        <fullName evidence="1">SWIM zinc finger family protein</fullName>
    </submittedName>
</protein>
<proteinExistence type="predicted"/>
<accession>A0AB37HX27</accession>
<sequence>MRISPALMASITDSLAPRVRRRVDALLADPVLIGPEIGFGNATVRLADVEVATSEEHITCNCLLSPGCAHRAAVALSLDVTDDETPTAPEAPPIDPRNPAERLRRIAEEAARAGARAITREQSATADLAWEHLTEVLLRGAGRLGAAQRAGLAADLHRMRVHGLVVADRALTGFVRSLGQAPGPRVAAFSAALLNLHRLRGLADGQDADELLGRPRQPYQDIGGLTLTPLFAEPVITASGFAGTQVTFQDQWKNTWSLARVCPGTARDIAARYEAGEAWGGISESPFTLSRHRLLVADATARLDGRLGGGKQVRAAMQAPWSAWKNVPEGFEVVSGGIEAGDRRGLLVAGRRLELLPAARVLRAGLATELFGAATGTFVTCLARGNQLLGLSASAEGLIRIPGSLGGLWWPGLDAVTRSWVGNLPALPDDPEPGDVTSWTVDSPQVTETTRRWCERVLDAGPGVLSSPLLAKDTAWLKAAGAPFASRLLTDLAEATTRGQRRFDGTWAQDPDALARVWLRLSEY</sequence>
<organism evidence="1 2">
    <name type="scientific">Arachnia propionica</name>
    <dbReference type="NCBI Taxonomy" id="1750"/>
    <lineage>
        <taxon>Bacteria</taxon>
        <taxon>Bacillati</taxon>
        <taxon>Actinomycetota</taxon>
        <taxon>Actinomycetes</taxon>
        <taxon>Propionibacteriales</taxon>
        <taxon>Propionibacteriaceae</taxon>
        <taxon>Arachnia</taxon>
    </lineage>
</organism>
<name>A0AB37HX27_9ACTN</name>
<evidence type="ECO:0000313" key="1">
    <source>
        <dbReference type="EMBL" id="QUC11860.1"/>
    </source>
</evidence>